<dbReference type="CDD" id="cd07814">
    <property type="entry name" value="SRPBCC_CalC_Aha1-like"/>
    <property type="match status" value="1"/>
</dbReference>
<evidence type="ECO:0000313" key="4">
    <source>
        <dbReference type="Proteomes" id="UP000054837"/>
    </source>
</evidence>
<dbReference type="STRING" id="767452.AVL62_10470"/>
<dbReference type="RefSeq" id="WP_058890016.1">
    <property type="nucleotide sequence ID" value="NZ_LQBL01000003.1"/>
</dbReference>
<keyword evidence="4" id="KW-1185">Reference proteome</keyword>
<dbReference type="OrthoDB" id="8755073at2"/>
<dbReference type="Pfam" id="PF08327">
    <property type="entry name" value="AHSA1"/>
    <property type="match status" value="1"/>
</dbReference>
<evidence type="ECO:0000256" key="1">
    <source>
        <dbReference type="ARBA" id="ARBA00006817"/>
    </source>
</evidence>
<feature type="domain" description="Activator of Hsp90 ATPase homologue 1/2-like C-terminal" evidence="2">
    <location>
        <begin position="19"/>
        <end position="143"/>
    </location>
</feature>
<sequence>MTQPRSYPGPRIVVAQDVDADPQAVYAAWTDPQVLATWWWPGLPDTRHTVDATVGGRFEVSSQVASLGAAGHFTRLEPPSLVQLAWRWESGEGQEEDDLVTVALTGHSHGTLVVLTHEIAQADADTSMRDGWIGALHALAATVGRSAG</sequence>
<gene>
    <name evidence="3" type="ORF">AVL62_10470</name>
</gene>
<protein>
    <recommendedName>
        <fullName evidence="2">Activator of Hsp90 ATPase homologue 1/2-like C-terminal domain-containing protein</fullName>
    </recommendedName>
</protein>
<accession>A0A0W8IEF3</accession>
<dbReference type="SUPFAM" id="SSF55961">
    <property type="entry name" value="Bet v1-like"/>
    <property type="match status" value="1"/>
</dbReference>
<dbReference type="InterPro" id="IPR023393">
    <property type="entry name" value="START-like_dom_sf"/>
</dbReference>
<comment type="caution">
    <text evidence="3">The sequence shown here is derived from an EMBL/GenBank/DDBJ whole genome shotgun (WGS) entry which is preliminary data.</text>
</comment>
<reference evidence="3 4" key="1">
    <citation type="submission" date="2015-12" db="EMBL/GenBank/DDBJ databases">
        <title>Serinicoccus chungangenesis strain CD08_5 genome sequencing and assembly.</title>
        <authorList>
            <person name="Chander A.M."/>
            <person name="Kaur G."/>
            <person name="Nair G.R."/>
            <person name="Dhawan D.K."/>
            <person name="Kochhar R.K."/>
            <person name="Mayilraj S."/>
            <person name="Bhadada S.K."/>
        </authorList>
    </citation>
    <scope>NUCLEOTIDE SEQUENCE [LARGE SCALE GENOMIC DNA]</scope>
    <source>
        <strain evidence="3 4">CD08_5</strain>
    </source>
</reference>
<dbReference type="InterPro" id="IPR013538">
    <property type="entry name" value="ASHA1/2-like_C"/>
</dbReference>
<evidence type="ECO:0000313" key="3">
    <source>
        <dbReference type="EMBL" id="KUG58339.1"/>
    </source>
</evidence>
<evidence type="ECO:0000259" key="2">
    <source>
        <dbReference type="Pfam" id="PF08327"/>
    </source>
</evidence>
<organism evidence="3 4">
    <name type="scientific">Serinicoccus chungangensis</name>
    <dbReference type="NCBI Taxonomy" id="767452"/>
    <lineage>
        <taxon>Bacteria</taxon>
        <taxon>Bacillati</taxon>
        <taxon>Actinomycetota</taxon>
        <taxon>Actinomycetes</taxon>
        <taxon>Micrococcales</taxon>
        <taxon>Ornithinimicrobiaceae</taxon>
        <taxon>Serinicoccus</taxon>
    </lineage>
</organism>
<dbReference type="EMBL" id="LQBL01000003">
    <property type="protein sequence ID" value="KUG58339.1"/>
    <property type="molecule type" value="Genomic_DNA"/>
</dbReference>
<name>A0A0W8IEF3_9MICO</name>
<comment type="similarity">
    <text evidence="1">Belongs to the AHA1 family.</text>
</comment>
<dbReference type="Proteomes" id="UP000054837">
    <property type="component" value="Unassembled WGS sequence"/>
</dbReference>
<proteinExistence type="inferred from homology"/>
<dbReference type="AlphaFoldDB" id="A0A0W8IEF3"/>
<dbReference type="Gene3D" id="3.30.530.20">
    <property type="match status" value="1"/>
</dbReference>